<evidence type="ECO:0000259" key="1">
    <source>
        <dbReference type="Pfam" id="PF15570"/>
    </source>
</evidence>
<keyword evidence="2" id="KW-0614">Plasmid</keyword>
<dbReference type="EMBL" id="CP094671">
    <property type="protein sequence ID" value="UOG77390.1"/>
    <property type="molecule type" value="Genomic_DNA"/>
</dbReference>
<protein>
    <submittedName>
        <fullName evidence="2">Imm43 family immunity protein</fullName>
    </submittedName>
</protein>
<sequence>MNKVLIWYNQPAEQPKGVPDRGDVTYTDDFNSKKPMHGADAPWLDYNHQLMPFPPPSKELKFPDHLFVVVKKHKEVVFDFFSLDVNHKIISKSLLTFLQKHGAKEGYEVAKASVINTKGNVISMKEYFVIRIARFDDKLLDFISDTRVESSTLRNHYLYKDIRIANNTKQQAFFSEKITYGKSLLLSEDLKEEITDKFYAVTMLSPEQYVTAFDNPW</sequence>
<dbReference type="RefSeq" id="WP_243803150.1">
    <property type="nucleotide sequence ID" value="NZ_CP094671.1"/>
</dbReference>
<reference evidence="2 3" key="1">
    <citation type="submission" date="2022-03" db="EMBL/GenBank/DDBJ databases">
        <title>Hymenobactersp. isolated from the air.</title>
        <authorList>
            <person name="Won M."/>
            <person name="Kwon S.-W."/>
        </authorList>
    </citation>
    <scope>NUCLEOTIDE SEQUENCE [LARGE SCALE GENOMIC DNA]</scope>
    <source>
        <strain evidence="2 3">KACC 21982</strain>
        <plasmid evidence="2 3">unnamed2</plasmid>
    </source>
</reference>
<dbReference type="Proteomes" id="UP000831113">
    <property type="component" value="Plasmid unnamed2"/>
</dbReference>
<organism evidence="2 3">
    <name type="scientific">Hymenobacter tibetensis</name>
    <dbReference type="NCBI Taxonomy" id="497967"/>
    <lineage>
        <taxon>Bacteria</taxon>
        <taxon>Pseudomonadati</taxon>
        <taxon>Bacteroidota</taxon>
        <taxon>Cytophagia</taxon>
        <taxon>Cytophagales</taxon>
        <taxon>Hymenobacteraceae</taxon>
        <taxon>Hymenobacter</taxon>
    </lineage>
</organism>
<feature type="domain" description="Immunity protein 43" evidence="1">
    <location>
        <begin position="13"/>
        <end position="215"/>
    </location>
</feature>
<evidence type="ECO:0000313" key="2">
    <source>
        <dbReference type="EMBL" id="UOG77390.1"/>
    </source>
</evidence>
<keyword evidence="3" id="KW-1185">Reference proteome</keyword>
<accession>A0ABY4D4L5</accession>
<dbReference type="Pfam" id="PF15570">
    <property type="entry name" value="Imm43"/>
    <property type="match status" value="1"/>
</dbReference>
<name>A0ABY4D4L5_9BACT</name>
<gene>
    <name evidence="2" type="ORF">MTX78_23900</name>
</gene>
<dbReference type="InterPro" id="IPR029079">
    <property type="entry name" value="Imm43"/>
</dbReference>
<geneLocation type="plasmid" evidence="2 3">
    <name>unnamed2</name>
</geneLocation>
<proteinExistence type="predicted"/>
<evidence type="ECO:0000313" key="3">
    <source>
        <dbReference type="Proteomes" id="UP000831113"/>
    </source>
</evidence>